<dbReference type="EMBL" id="FMYT01000015">
    <property type="protein sequence ID" value="SDC82277.1"/>
    <property type="molecule type" value="Genomic_DNA"/>
</dbReference>
<protein>
    <recommendedName>
        <fullName evidence="8">L-seryl-tRNA(Sec) selenium transferase</fullName>
        <ecNumber evidence="8">2.9.1.1</ecNumber>
    </recommendedName>
    <alternativeName>
        <fullName evidence="8">Selenocysteine synthase</fullName>
        <shortName evidence="8">Sec synthase</shortName>
    </alternativeName>
    <alternativeName>
        <fullName evidence="8">Selenocysteinyl-tRNA(Sec) synthase</fullName>
    </alternativeName>
</protein>
<dbReference type="PANTHER" id="PTHR32328">
    <property type="entry name" value="L-SERYL-TRNA(SEC) SELENIUM TRANSFERASE"/>
    <property type="match status" value="1"/>
</dbReference>
<organism evidence="10 15">
    <name type="scientific">Halanaerobium congolense</name>
    <dbReference type="NCBI Taxonomy" id="54121"/>
    <lineage>
        <taxon>Bacteria</taxon>
        <taxon>Bacillati</taxon>
        <taxon>Bacillota</taxon>
        <taxon>Clostridia</taxon>
        <taxon>Halanaerobiales</taxon>
        <taxon>Halanaerobiaceae</taxon>
        <taxon>Halanaerobium</taxon>
    </lineage>
</organism>
<reference evidence="12 13" key="3">
    <citation type="submission" date="2019-03" db="EMBL/GenBank/DDBJ databases">
        <title>Subsurface microbial communities from deep shales in Ohio and West Virginia, USA.</title>
        <authorList>
            <person name="Wrighton K."/>
        </authorList>
    </citation>
    <scope>NUCLEOTIDE SEQUENCE [LARGE SCALE GENOMIC DNA]</scope>
    <source>
        <strain evidence="12 13">DSMZ 11287</strain>
    </source>
</reference>
<comment type="pathway">
    <text evidence="8">Aminoacyl-tRNA biosynthesis; selenocysteinyl-tRNA(Sec) biosynthesis; selenocysteinyl-tRNA(Sec) from L-seryl-tRNA(Sec) (bacterial route): step 1/1.</text>
</comment>
<feature type="modified residue" description="N6-(pyridoxal phosphate)lysine" evidence="8 9">
    <location>
        <position position="300"/>
    </location>
</feature>
<dbReference type="Proteomes" id="UP000324896">
    <property type="component" value="Unassembled WGS sequence"/>
</dbReference>
<dbReference type="UniPathway" id="UPA00906">
    <property type="reaction ID" value="UER00896"/>
</dbReference>
<evidence type="ECO:0000313" key="11">
    <source>
        <dbReference type="EMBL" id="TDS27273.1"/>
    </source>
</evidence>
<gene>
    <name evidence="8" type="primary">selA</name>
    <name evidence="11" type="ORF">BY453_12815</name>
    <name evidence="12" type="ORF">C7954_12327</name>
    <name evidence="10" type="ORF">SAMN04488597_11524</name>
</gene>
<dbReference type="EC" id="2.9.1.1" evidence="8"/>
<sequence length="471" mass="52350">MSKKELLKSIPAVNDILNNKKAEKIKNDYSRSDLLEGIRFVTDKLRTKILADDFLQADFDNDKLKTENILDSARDYLKKIYKPEMSAAINATGVVIHTNLGRSLLADSAAEAVNNVATHYSTLEIDRESGERGDRYSSVQNIIKKLTGAEAALVVNNNAAAVTLVLAAVAADKEVVISRGELVEIGGSFRVPEVMEQSGAKLVEVGSTNKVYLKDYINAVTEETGAFLKVHTSNYRIKGFTAVVEAEELVNDAHQRDIPVIEDLGSGIIFDLQSYGLPYEPTVKESIDAGIDLVTFSGDKLLGGPQAGIIVGKKEYIEKLEYHPLLRALRVDKFTLAALEATLKLYRNFEEALAKIPTLKMLTETDEKIRERAEKLYDLLERNEKFKIKIKKGTARIGGGSYPLTEIKTYVLTIDSKLISSEKLAYKLRQAEMPIFSRIKDQKLIIDLKTVQPAEIELLAAEINQILEEEV</sequence>
<keyword evidence="2 8" id="KW-0963">Cytoplasm</keyword>
<accession>A0A1G6PSC4</accession>
<evidence type="ECO:0000256" key="7">
    <source>
        <dbReference type="ARBA" id="ARBA00044507"/>
    </source>
</evidence>
<dbReference type="Gene3D" id="3.40.640.10">
    <property type="entry name" value="Type I PLP-dependent aspartate aminotransferase-like (Major domain)"/>
    <property type="match status" value="1"/>
</dbReference>
<dbReference type="InterPro" id="IPR018319">
    <property type="entry name" value="SelA-like"/>
</dbReference>
<evidence type="ECO:0000256" key="3">
    <source>
        <dbReference type="ARBA" id="ARBA00022679"/>
    </source>
</evidence>
<dbReference type="OrthoDB" id="9787096at2"/>
<dbReference type="GeneID" id="57013233"/>
<dbReference type="Gene3D" id="3.90.1150.180">
    <property type="match status" value="1"/>
</dbReference>
<evidence type="ECO:0000256" key="9">
    <source>
        <dbReference type="PIRSR" id="PIRSR618319-50"/>
    </source>
</evidence>
<dbReference type="GO" id="GO:0001514">
    <property type="term" value="P:selenocysteine incorporation"/>
    <property type="evidence" value="ECO:0007669"/>
    <property type="project" value="UniProtKB-UniRule"/>
</dbReference>
<dbReference type="GO" id="GO:0005737">
    <property type="term" value="C:cytoplasm"/>
    <property type="evidence" value="ECO:0007669"/>
    <property type="project" value="UniProtKB-SubCell"/>
</dbReference>
<dbReference type="InterPro" id="IPR015424">
    <property type="entry name" value="PyrdxlP-dep_Trfase"/>
</dbReference>
<evidence type="ECO:0000313" key="12">
    <source>
        <dbReference type="EMBL" id="TDX42272.1"/>
    </source>
</evidence>
<evidence type="ECO:0000313" key="10">
    <source>
        <dbReference type="EMBL" id="SDC82277.1"/>
    </source>
</evidence>
<dbReference type="EMBL" id="SOEF01000023">
    <property type="protein sequence ID" value="TDX42272.1"/>
    <property type="molecule type" value="Genomic_DNA"/>
</dbReference>
<dbReference type="Proteomes" id="UP000295758">
    <property type="component" value="Unassembled WGS sequence"/>
</dbReference>
<keyword evidence="3 8" id="KW-0808">Transferase</keyword>
<dbReference type="Pfam" id="PF03841">
    <property type="entry name" value="SelA"/>
    <property type="match status" value="1"/>
</dbReference>
<evidence type="ECO:0000256" key="6">
    <source>
        <dbReference type="ARBA" id="ARBA00023266"/>
    </source>
</evidence>
<comment type="cofactor">
    <cofactor evidence="1 8 9">
        <name>pyridoxal 5'-phosphate</name>
        <dbReference type="ChEBI" id="CHEBI:597326"/>
    </cofactor>
</comment>
<evidence type="ECO:0000313" key="15">
    <source>
        <dbReference type="Proteomes" id="UP000324896"/>
    </source>
</evidence>
<dbReference type="RefSeq" id="WP_073159309.1">
    <property type="nucleotide sequence ID" value="NZ_FMYT01000015.1"/>
</dbReference>
<dbReference type="Proteomes" id="UP000295472">
    <property type="component" value="Unassembled WGS sequence"/>
</dbReference>
<keyword evidence="4 8" id="KW-0663">Pyridoxal phosphate</keyword>
<dbReference type="EMBL" id="SOAA01000028">
    <property type="protein sequence ID" value="TDS27273.1"/>
    <property type="molecule type" value="Genomic_DNA"/>
</dbReference>
<dbReference type="PANTHER" id="PTHR32328:SF0">
    <property type="entry name" value="L-SERYL-TRNA(SEC) SELENIUM TRANSFERASE"/>
    <property type="match status" value="1"/>
</dbReference>
<comment type="function">
    <text evidence="8">Converts seryl-tRNA(Sec) to selenocysteinyl-tRNA(Sec) required for selenoprotein biosynthesis.</text>
</comment>
<comment type="similarity">
    <text evidence="7 8">Belongs to the SelA family.</text>
</comment>
<keyword evidence="6 8" id="KW-0711">Selenium</keyword>
<dbReference type="GO" id="GO:0001717">
    <property type="term" value="P:conversion of seryl-tRNAsec to selenocys-tRNAsec"/>
    <property type="evidence" value="ECO:0007669"/>
    <property type="project" value="UniProtKB-UniRule"/>
</dbReference>
<name>A0A1G6PSC4_9FIRM</name>
<evidence type="ECO:0000256" key="5">
    <source>
        <dbReference type="ARBA" id="ARBA00022917"/>
    </source>
</evidence>
<proteinExistence type="inferred from homology"/>
<evidence type="ECO:0000256" key="1">
    <source>
        <dbReference type="ARBA" id="ARBA00001933"/>
    </source>
</evidence>
<dbReference type="HAMAP" id="MF_00423">
    <property type="entry name" value="SelA"/>
    <property type="match status" value="1"/>
</dbReference>
<reference evidence="11 14" key="2">
    <citation type="submission" date="2019-03" db="EMBL/GenBank/DDBJ databases">
        <title>Deep subsurface shale carbon reservoir microbial communities from Ohio and West Virginia, USA.</title>
        <authorList>
            <person name="Wrighton K."/>
        </authorList>
    </citation>
    <scope>NUCLEOTIDE SEQUENCE [LARGE SCALE GENOMIC DNA]</scope>
    <source>
        <strain evidence="11 14">UTICA-S4D12</strain>
    </source>
</reference>
<evidence type="ECO:0000256" key="2">
    <source>
        <dbReference type="ARBA" id="ARBA00022490"/>
    </source>
</evidence>
<dbReference type="STRING" id="54121.SAMN04515653_10531"/>
<evidence type="ECO:0000313" key="13">
    <source>
        <dbReference type="Proteomes" id="UP000295472"/>
    </source>
</evidence>
<comment type="subcellular location">
    <subcellularLocation>
        <location evidence="8">Cytoplasm</location>
    </subcellularLocation>
</comment>
<comment type="catalytic activity">
    <reaction evidence="8">
        <text>L-seryl-tRNA(Sec) + selenophosphate + H(+) = L-selenocysteinyl-tRNA(Sec) + phosphate</text>
        <dbReference type="Rhea" id="RHEA:22728"/>
        <dbReference type="Rhea" id="RHEA-COMP:9742"/>
        <dbReference type="Rhea" id="RHEA-COMP:9743"/>
        <dbReference type="ChEBI" id="CHEBI:15378"/>
        <dbReference type="ChEBI" id="CHEBI:16144"/>
        <dbReference type="ChEBI" id="CHEBI:43474"/>
        <dbReference type="ChEBI" id="CHEBI:78533"/>
        <dbReference type="ChEBI" id="CHEBI:78573"/>
        <dbReference type="EC" id="2.9.1.1"/>
    </reaction>
</comment>
<dbReference type="GO" id="GO:0004125">
    <property type="term" value="F:L-seryl-tRNA(Sec) selenium transferase activity"/>
    <property type="evidence" value="ECO:0007669"/>
    <property type="project" value="UniProtKB-UniRule"/>
</dbReference>
<dbReference type="InterPro" id="IPR015421">
    <property type="entry name" value="PyrdxlP-dep_Trfase_major"/>
</dbReference>
<evidence type="ECO:0000313" key="14">
    <source>
        <dbReference type="Proteomes" id="UP000295758"/>
    </source>
</evidence>
<evidence type="ECO:0000256" key="4">
    <source>
        <dbReference type="ARBA" id="ARBA00022898"/>
    </source>
</evidence>
<reference evidence="10 15" key="1">
    <citation type="submission" date="2016-10" db="EMBL/GenBank/DDBJ databases">
        <authorList>
            <person name="Varghese N."/>
            <person name="Submissions S."/>
        </authorList>
    </citation>
    <scope>NUCLEOTIDE SEQUENCE [LARGE SCALE GENOMIC DNA]</scope>
    <source>
        <strain evidence="10 15">WG10</strain>
    </source>
</reference>
<dbReference type="InterPro" id="IPR004534">
    <property type="entry name" value="SelA_trans"/>
</dbReference>
<evidence type="ECO:0000256" key="8">
    <source>
        <dbReference type="HAMAP-Rule" id="MF_00423"/>
    </source>
</evidence>
<dbReference type="AlphaFoldDB" id="A0A1G6PSC4"/>
<dbReference type="NCBIfam" id="TIGR00474">
    <property type="entry name" value="selA"/>
    <property type="match status" value="1"/>
</dbReference>
<keyword evidence="5 8" id="KW-0648">Protein biosynthesis</keyword>
<dbReference type="SUPFAM" id="SSF53383">
    <property type="entry name" value="PLP-dependent transferases"/>
    <property type="match status" value="1"/>
</dbReference>